<dbReference type="PANTHER" id="PTHR30390">
    <property type="entry name" value="SEDOHEPTULOSE 7-PHOSPHATE ISOMERASE / DNAA INITIATOR-ASSOCIATING FACTOR FOR REPLICATION INITIATION"/>
    <property type="match status" value="1"/>
</dbReference>
<accession>A0A372IRJ9</accession>
<proteinExistence type="inferred from homology"/>
<gene>
    <name evidence="9" type="primary">gmhA</name>
    <name evidence="11" type="ORF">D0Y96_05180</name>
</gene>
<comment type="subcellular location">
    <subcellularLocation>
        <location evidence="2 9">Cytoplasm</location>
    </subcellularLocation>
</comment>
<dbReference type="Proteomes" id="UP000264702">
    <property type="component" value="Unassembled WGS sequence"/>
</dbReference>
<comment type="pathway">
    <text evidence="9">Carbohydrate biosynthesis; D-glycero-D-manno-heptose 7-phosphate biosynthesis; D-glycero-alpha-D-manno-heptose 7-phosphate and D-glycero-beta-D-manno-heptose 7-phosphate from sedoheptulose 7-phosphate: step 1/1.</text>
</comment>
<dbReference type="GO" id="GO:0097367">
    <property type="term" value="F:carbohydrate derivative binding"/>
    <property type="evidence" value="ECO:0007669"/>
    <property type="project" value="InterPro"/>
</dbReference>
<dbReference type="EC" id="5.3.1.28" evidence="9"/>
<keyword evidence="5 9" id="KW-0479">Metal-binding</keyword>
<dbReference type="InterPro" id="IPR035461">
    <property type="entry name" value="GmhA/DiaA"/>
</dbReference>
<keyword evidence="12" id="KW-1185">Reference proteome</keyword>
<name>A0A372IRJ9_9BACT</name>
<dbReference type="Gene3D" id="3.40.50.10490">
    <property type="entry name" value="Glucose-6-phosphate isomerase like protein, domain 1"/>
    <property type="match status" value="1"/>
</dbReference>
<dbReference type="Pfam" id="PF13580">
    <property type="entry name" value="SIS_2"/>
    <property type="match status" value="1"/>
</dbReference>
<feature type="binding site" evidence="9">
    <location>
        <begin position="90"/>
        <end position="91"/>
    </location>
    <ligand>
        <name>substrate</name>
    </ligand>
</feature>
<evidence type="ECO:0000256" key="1">
    <source>
        <dbReference type="ARBA" id="ARBA00000348"/>
    </source>
</evidence>
<feature type="binding site" evidence="9">
    <location>
        <position position="176"/>
    </location>
    <ligand>
        <name>Zn(2+)</name>
        <dbReference type="ChEBI" id="CHEBI:29105"/>
    </ligand>
</feature>
<feature type="binding site" evidence="9">
    <location>
        <begin position="48"/>
        <end position="50"/>
    </location>
    <ligand>
        <name>substrate</name>
    </ligand>
</feature>
<reference evidence="11 12" key="1">
    <citation type="submission" date="2018-08" db="EMBL/GenBank/DDBJ databases">
        <title>Acidipila sp. 4G-K13, an acidobacterium isolated from forest soil.</title>
        <authorList>
            <person name="Gao Z.-H."/>
            <person name="Qiu L.-H."/>
        </authorList>
    </citation>
    <scope>NUCLEOTIDE SEQUENCE [LARGE SCALE GENOMIC DNA]</scope>
    <source>
        <strain evidence="11 12">4G-K13</strain>
    </source>
</reference>
<feature type="binding site" evidence="9">
    <location>
        <position position="168"/>
    </location>
    <ligand>
        <name>Zn(2+)</name>
        <dbReference type="ChEBI" id="CHEBI:29105"/>
    </ligand>
</feature>
<keyword evidence="4 9" id="KW-0963">Cytoplasm</keyword>
<keyword evidence="6 9" id="KW-0862">Zinc</keyword>
<dbReference type="GO" id="GO:2001061">
    <property type="term" value="P:D-glycero-D-manno-heptose 7-phosphate biosynthetic process"/>
    <property type="evidence" value="ECO:0007669"/>
    <property type="project" value="UniProtKB-UniPathway"/>
</dbReference>
<dbReference type="OrthoDB" id="9781311at2"/>
<evidence type="ECO:0000256" key="2">
    <source>
        <dbReference type="ARBA" id="ARBA00004496"/>
    </source>
</evidence>
<evidence type="ECO:0000256" key="7">
    <source>
        <dbReference type="ARBA" id="ARBA00023235"/>
    </source>
</evidence>
<dbReference type="AlphaFoldDB" id="A0A372IRJ9"/>
<evidence type="ECO:0000256" key="9">
    <source>
        <dbReference type="HAMAP-Rule" id="MF_00067"/>
    </source>
</evidence>
<feature type="binding site" evidence="9">
    <location>
        <position position="57"/>
    </location>
    <ligand>
        <name>Zn(2+)</name>
        <dbReference type="ChEBI" id="CHEBI:29105"/>
    </ligand>
</feature>
<dbReference type="InterPro" id="IPR050099">
    <property type="entry name" value="SIS_GmhA/DiaA_subfam"/>
</dbReference>
<keyword evidence="8 9" id="KW-0119">Carbohydrate metabolism</keyword>
<dbReference type="InterPro" id="IPR001347">
    <property type="entry name" value="SIS_dom"/>
</dbReference>
<dbReference type="EMBL" id="QVQT01000002">
    <property type="protein sequence ID" value="RFU17535.1"/>
    <property type="molecule type" value="Genomic_DNA"/>
</dbReference>
<keyword evidence="7 9" id="KW-0413">Isomerase</keyword>
<dbReference type="PROSITE" id="PS51464">
    <property type="entry name" value="SIS"/>
    <property type="match status" value="1"/>
</dbReference>
<evidence type="ECO:0000259" key="10">
    <source>
        <dbReference type="PROSITE" id="PS51464"/>
    </source>
</evidence>
<evidence type="ECO:0000256" key="4">
    <source>
        <dbReference type="ARBA" id="ARBA00022490"/>
    </source>
</evidence>
<dbReference type="CDD" id="cd05006">
    <property type="entry name" value="SIS_GmhA"/>
    <property type="match status" value="1"/>
</dbReference>
<evidence type="ECO:0000313" key="12">
    <source>
        <dbReference type="Proteomes" id="UP000264702"/>
    </source>
</evidence>
<comment type="similarity">
    <text evidence="3 9">Belongs to the SIS family. GmhA subfamily.</text>
</comment>
<comment type="catalytic activity">
    <reaction evidence="1 9">
        <text>2 D-sedoheptulose 7-phosphate = D-glycero-alpha-D-manno-heptose 7-phosphate + D-glycero-beta-D-manno-heptose 7-phosphate</text>
        <dbReference type="Rhea" id="RHEA:27489"/>
        <dbReference type="ChEBI" id="CHEBI:57483"/>
        <dbReference type="ChEBI" id="CHEBI:60203"/>
        <dbReference type="ChEBI" id="CHEBI:60204"/>
        <dbReference type="EC" id="5.3.1.28"/>
    </reaction>
</comment>
<dbReference type="InterPro" id="IPR004515">
    <property type="entry name" value="Phosphoheptose_Isoase"/>
</dbReference>
<evidence type="ECO:0000256" key="5">
    <source>
        <dbReference type="ARBA" id="ARBA00022723"/>
    </source>
</evidence>
<dbReference type="HAMAP" id="MF_00067">
    <property type="entry name" value="GmhA"/>
    <property type="match status" value="1"/>
</dbReference>
<dbReference type="InterPro" id="IPR046348">
    <property type="entry name" value="SIS_dom_sf"/>
</dbReference>
<dbReference type="UniPathway" id="UPA00041">
    <property type="reaction ID" value="UER00436"/>
</dbReference>
<evidence type="ECO:0000256" key="3">
    <source>
        <dbReference type="ARBA" id="ARBA00009894"/>
    </source>
</evidence>
<dbReference type="SUPFAM" id="SSF53697">
    <property type="entry name" value="SIS domain"/>
    <property type="match status" value="1"/>
</dbReference>
<dbReference type="GO" id="GO:0008270">
    <property type="term" value="F:zinc ion binding"/>
    <property type="evidence" value="ECO:0007669"/>
    <property type="project" value="UniProtKB-UniRule"/>
</dbReference>
<feature type="domain" description="SIS" evidence="10">
    <location>
        <begin position="33"/>
        <end position="192"/>
    </location>
</feature>
<sequence length="198" mass="20655">MPDFFAEAAAEHAAVIDALSSQHEVLEAIAEAMTRALLAGKKVLWCGNGGSAADSQHLAAELVGRFRRERRGMPSIALTTDTSILTAVANDYGYDHVFRRQVEALCVAGDVVVGISTSGNSRNVLAALEEARSLGAFTVAFTGAEGGAMAGLADAALCVPSKNTARVQEGHILCGHVLCDWIELAICRSQTAESGAAR</sequence>
<protein>
    <recommendedName>
        <fullName evidence="9">Phosphoheptose isomerase</fullName>
        <ecNumber evidence="9">5.3.1.28</ecNumber>
    </recommendedName>
    <alternativeName>
        <fullName evidence="9">Sedoheptulose 7-phosphate isomerase</fullName>
    </alternativeName>
</protein>
<feature type="binding site" evidence="9">
    <location>
        <position position="168"/>
    </location>
    <ligand>
        <name>substrate</name>
    </ligand>
</feature>
<dbReference type="PANTHER" id="PTHR30390:SF6">
    <property type="entry name" value="DNAA INITIATOR-ASSOCIATING PROTEIN DIAA"/>
    <property type="match status" value="1"/>
</dbReference>
<evidence type="ECO:0000313" key="11">
    <source>
        <dbReference type="EMBL" id="RFU17535.1"/>
    </source>
</evidence>
<evidence type="ECO:0000256" key="8">
    <source>
        <dbReference type="ARBA" id="ARBA00023277"/>
    </source>
</evidence>
<feature type="binding site" evidence="9">
    <location>
        <position position="121"/>
    </location>
    <ligand>
        <name>substrate</name>
    </ligand>
</feature>
<evidence type="ECO:0000256" key="6">
    <source>
        <dbReference type="ARBA" id="ARBA00022833"/>
    </source>
</evidence>
<feature type="binding site" evidence="9">
    <location>
        <begin position="116"/>
        <end position="118"/>
    </location>
    <ligand>
        <name>substrate</name>
    </ligand>
</feature>
<dbReference type="GO" id="GO:0008968">
    <property type="term" value="F:D-sedoheptulose 7-phosphate isomerase activity"/>
    <property type="evidence" value="ECO:0007669"/>
    <property type="project" value="UniProtKB-UniRule"/>
</dbReference>
<comment type="caution">
    <text evidence="11">The sequence shown here is derived from an EMBL/GenBank/DDBJ whole genome shotgun (WGS) entry which is preliminary data.</text>
</comment>
<dbReference type="GO" id="GO:0005737">
    <property type="term" value="C:cytoplasm"/>
    <property type="evidence" value="ECO:0007669"/>
    <property type="project" value="UniProtKB-SubCell"/>
</dbReference>
<comment type="function">
    <text evidence="9">Catalyzes the isomerization of sedoheptulose 7-phosphate in D-glycero-D-manno-heptose 7-phosphate.</text>
</comment>
<comment type="cofactor">
    <cofactor evidence="9">
        <name>Zn(2+)</name>
        <dbReference type="ChEBI" id="CHEBI:29105"/>
    </cofactor>
    <text evidence="9">Binds 1 zinc ion per subunit.</text>
</comment>
<organism evidence="11 12">
    <name type="scientific">Paracidobacterium acidisoli</name>
    <dbReference type="NCBI Taxonomy" id="2303751"/>
    <lineage>
        <taxon>Bacteria</taxon>
        <taxon>Pseudomonadati</taxon>
        <taxon>Acidobacteriota</taxon>
        <taxon>Terriglobia</taxon>
        <taxon>Terriglobales</taxon>
        <taxon>Acidobacteriaceae</taxon>
        <taxon>Paracidobacterium</taxon>
    </lineage>
</organism>
<feature type="binding site" evidence="9">
    <location>
        <position position="61"/>
    </location>
    <ligand>
        <name>Zn(2+)</name>
        <dbReference type="ChEBI" id="CHEBI:29105"/>
    </ligand>
</feature>
<feature type="binding site" evidence="9">
    <location>
        <position position="61"/>
    </location>
    <ligand>
        <name>substrate</name>
    </ligand>
</feature>
<dbReference type="GO" id="GO:0005975">
    <property type="term" value="P:carbohydrate metabolic process"/>
    <property type="evidence" value="ECO:0007669"/>
    <property type="project" value="UniProtKB-UniRule"/>
</dbReference>
<comment type="miscellaneous">
    <text evidence="9">The reaction produces a racemic mixture of D-glycero-alpha-D-manno-heptose 7-phosphate and D-glycero-beta-D-manno-heptose 7-phosphate.</text>
</comment>